<keyword evidence="1" id="KW-1133">Transmembrane helix</keyword>
<keyword evidence="1" id="KW-0472">Membrane</keyword>
<dbReference type="InterPro" id="IPR002013">
    <property type="entry name" value="SAC_dom"/>
</dbReference>
<feature type="transmembrane region" description="Helical" evidence="1">
    <location>
        <begin position="7"/>
        <end position="34"/>
    </location>
</feature>
<evidence type="ECO:0000259" key="2">
    <source>
        <dbReference type="PROSITE" id="PS50275"/>
    </source>
</evidence>
<protein>
    <recommendedName>
        <fullName evidence="2">SAC domain-containing protein</fullName>
    </recommendedName>
</protein>
<dbReference type="Pfam" id="PF12456">
    <property type="entry name" value="hSac2"/>
    <property type="match status" value="1"/>
</dbReference>
<gene>
    <name evidence="3" type="ORF">AB6A40_002033</name>
</gene>
<keyword evidence="1" id="KW-0812">Transmembrane</keyword>
<evidence type="ECO:0000256" key="1">
    <source>
        <dbReference type="SAM" id="Phobius"/>
    </source>
</evidence>
<dbReference type="Proteomes" id="UP001608902">
    <property type="component" value="Unassembled WGS sequence"/>
</dbReference>
<dbReference type="AlphaFoldDB" id="A0ABD6EB10"/>
<dbReference type="EMBL" id="JBGFUD010000843">
    <property type="protein sequence ID" value="MFH4975324.1"/>
    <property type="molecule type" value="Genomic_DNA"/>
</dbReference>
<evidence type="ECO:0000313" key="4">
    <source>
        <dbReference type="Proteomes" id="UP001608902"/>
    </source>
</evidence>
<feature type="domain" description="SAC" evidence="2">
    <location>
        <begin position="338"/>
        <end position="385"/>
    </location>
</feature>
<name>A0ABD6EB10_9BILA</name>
<feature type="domain" description="SAC" evidence="2">
    <location>
        <begin position="110"/>
        <end position="330"/>
    </location>
</feature>
<organism evidence="3 4">
    <name type="scientific">Gnathostoma spinigerum</name>
    <dbReference type="NCBI Taxonomy" id="75299"/>
    <lineage>
        <taxon>Eukaryota</taxon>
        <taxon>Metazoa</taxon>
        <taxon>Ecdysozoa</taxon>
        <taxon>Nematoda</taxon>
        <taxon>Chromadorea</taxon>
        <taxon>Rhabditida</taxon>
        <taxon>Spirurina</taxon>
        <taxon>Gnathostomatomorpha</taxon>
        <taxon>Gnathostomatoidea</taxon>
        <taxon>Gnathostomatidae</taxon>
        <taxon>Gnathostoma</taxon>
    </lineage>
</organism>
<keyword evidence="4" id="KW-1185">Reference proteome</keyword>
<dbReference type="Pfam" id="PF02383">
    <property type="entry name" value="Syja_N"/>
    <property type="match status" value="1"/>
</dbReference>
<accession>A0ABD6EB10</accession>
<evidence type="ECO:0000313" key="3">
    <source>
        <dbReference type="EMBL" id="MFH4975324.1"/>
    </source>
</evidence>
<dbReference type="PANTHER" id="PTHR45662">
    <property type="entry name" value="PHOSPHATIDYLINOSITIDE PHOSPHATASE SAC1"/>
    <property type="match status" value="1"/>
</dbReference>
<dbReference type="InterPro" id="IPR022158">
    <property type="entry name" value="Inositol_phosphatase"/>
</dbReference>
<proteinExistence type="predicted"/>
<dbReference type="PANTHER" id="PTHR45662:SF8">
    <property type="entry name" value="PHOSPHATIDYLINOSITIDE PHOSPHATASE SAC2"/>
    <property type="match status" value="1"/>
</dbReference>
<dbReference type="PROSITE" id="PS50275">
    <property type="entry name" value="SAC"/>
    <property type="match status" value="2"/>
</dbReference>
<comment type="caution">
    <text evidence="3">The sequence shown here is derived from an EMBL/GenBank/DDBJ whole genome shotgun (WGS) entry which is preliminary data.</text>
</comment>
<reference evidence="3 4" key="1">
    <citation type="submission" date="2024-08" db="EMBL/GenBank/DDBJ databases">
        <title>Gnathostoma spinigerum genome.</title>
        <authorList>
            <person name="Gonzalez-Bertolin B."/>
            <person name="Monzon S."/>
            <person name="Zaballos A."/>
            <person name="Jimenez P."/>
            <person name="Dekumyoy P."/>
            <person name="Varona S."/>
            <person name="Cuesta I."/>
            <person name="Sumanam S."/>
            <person name="Adisakwattana P."/>
            <person name="Gasser R.B."/>
            <person name="Hernandez-Gonzalez A."/>
            <person name="Young N.D."/>
            <person name="Perteguer M.J."/>
        </authorList>
    </citation>
    <scope>NUCLEOTIDE SEQUENCE [LARGE SCALE GENOMIC DNA]</scope>
    <source>
        <strain evidence="3">AL3</strain>
        <tissue evidence="3">Liver</tissue>
    </source>
</reference>
<sequence length="773" mass="86913">MHHSVGIIFVLSSTAFNHLIVPMVLTVSIVSVVFQLRSVAASSLSVMFFQIEICHVDRIQAIRLEDTGRIESIRLNTISTQLTKLKNSQRKLMKFVADKMCSSRIIDDVLNLFNDSGDFYFSPSFNLTLTTQRLYSRRESDVRFFWNRNLLSDLYGDQDKPLPGAAIWILPICQGFVSQKSFNLELGSVLTVTLISRRSVDFAGMRYLRRGINSDGNVANFVETETIISTLGHHLSYVQIRGSVPIFWSQRGYRYRPPLVVDRPTDESFPVFEMHFDKLFKEYGKPVVVVNLVDQTGRELQLADTYLRHVLQLNSADIAYFSFDLHFHCRALKFDKCAISQAMCNIQAQKLGIIDPQSCSPEQLVQSLQILWADNGDAISRQYSGTNALKGDVIRSGQRRLTGFVKDGYSSASRYYLCHTRDAQRQTAIDCLLGNICVAEGSKSLEKGDDELDEDESENIGRLINETVRFVLPTDEILVGGWALVDAENVSDQVDTIFLLTRTGIYIAIYDEDTEKLLELKVMQLSDIVKMEYGSTGKSLRMHLRIYARPNHILTWRAARTRLFNNVAIPLKSPEEADEYILAIGEQIRVVMESNGRYLSLENVGKLKCIPSARTPRPRLTSILYSVFGMRSSPAVSLLYRSPGRAEFAESAKDICEQSKSESEMNITGATVQCVDQALSKMMIMRSSKSNNDLVEEGSSSSNTLMVPLVHASGSDSRLYDKASGIMSKFQRMKLPLGSIPFSTGVHSNGPSSHCFSQYNDEILKARSFIVLL</sequence>